<dbReference type="InterPro" id="IPR011009">
    <property type="entry name" value="Kinase-like_dom_sf"/>
</dbReference>
<dbReference type="EMBL" id="CAICTM010000420">
    <property type="protein sequence ID" value="CAB9510126.1"/>
    <property type="molecule type" value="Genomic_DNA"/>
</dbReference>
<name>A0A9N8DWN0_9STRA</name>
<dbReference type="Proteomes" id="UP001153069">
    <property type="component" value="Unassembled WGS sequence"/>
</dbReference>
<comment type="caution">
    <text evidence="3">The sequence shown here is derived from an EMBL/GenBank/DDBJ whole genome shotgun (WGS) entry which is preliminary data.</text>
</comment>
<protein>
    <submittedName>
        <fullName evidence="3">Probable LIM domain-containing serine/threonine-protein kinase DDB</fullName>
    </submittedName>
</protein>
<dbReference type="GO" id="GO:0005524">
    <property type="term" value="F:ATP binding"/>
    <property type="evidence" value="ECO:0007669"/>
    <property type="project" value="InterPro"/>
</dbReference>
<gene>
    <name evidence="3" type="ORF">SEMRO_421_G139540.1</name>
</gene>
<keyword evidence="3" id="KW-0808">Transferase</keyword>
<keyword evidence="4" id="KW-1185">Reference proteome</keyword>
<dbReference type="InterPro" id="IPR000719">
    <property type="entry name" value="Prot_kinase_dom"/>
</dbReference>
<dbReference type="InterPro" id="IPR051681">
    <property type="entry name" value="Ser/Thr_Kinases-Pseudokinases"/>
</dbReference>
<keyword evidence="3" id="KW-0418">Kinase</keyword>
<feature type="region of interest" description="Disordered" evidence="1">
    <location>
        <begin position="402"/>
        <end position="429"/>
    </location>
</feature>
<reference evidence="3" key="1">
    <citation type="submission" date="2020-06" db="EMBL/GenBank/DDBJ databases">
        <authorList>
            <consortium name="Plant Systems Biology data submission"/>
        </authorList>
    </citation>
    <scope>NUCLEOTIDE SEQUENCE</scope>
    <source>
        <strain evidence="3">D6</strain>
    </source>
</reference>
<dbReference type="PROSITE" id="PS50011">
    <property type="entry name" value="PROTEIN_KINASE_DOM"/>
    <property type="match status" value="1"/>
</dbReference>
<dbReference type="AlphaFoldDB" id="A0A9N8DWN0"/>
<organism evidence="3 4">
    <name type="scientific">Seminavis robusta</name>
    <dbReference type="NCBI Taxonomy" id="568900"/>
    <lineage>
        <taxon>Eukaryota</taxon>
        <taxon>Sar</taxon>
        <taxon>Stramenopiles</taxon>
        <taxon>Ochrophyta</taxon>
        <taxon>Bacillariophyta</taxon>
        <taxon>Bacillariophyceae</taxon>
        <taxon>Bacillariophycidae</taxon>
        <taxon>Naviculales</taxon>
        <taxon>Naviculaceae</taxon>
        <taxon>Seminavis</taxon>
    </lineage>
</organism>
<evidence type="ECO:0000256" key="1">
    <source>
        <dbReference type="SAM" id="MobiDB-lite"/>
    </source>
</evidence>
<dbReference type="PANTHER" id="PTHR44329">
    <property type="entry name" value="SERINE/THREONINE-PROTEIN KINASE TNNI3K-RELATED"/>
    <property type="match status" value="1"/>
</dbReference>
<dbReference type="GO" id="GO:0004674">
    <property type="term" value="F:protein serine/threonine kinase activity"/>
    <property type="evidence" value="ECO:0007669"/>
    <property type="project" value="TreeGrafter"/>
</dbReference>
<dbReference type="Gene3D" id="1.10.510.10">
    <property type="entry name" value="Transferase(Phosphotransferase) domain 1"/>
    <property type="match status" value="1"/>
</dbReference>
<dbReference type="SUPFAM" id="SSF56112">
    <property type="entry name" value="Protein kinase-like (PK-like)"/>
    <property type="match status" value="1"/>
</dbReference>
<dbReference type="Pfam" id="PF00069">
    <property type="entry name" value="Pkinase"/>
    <property type="match status" value="1"/>
</dbReference>
<dbReference type="SMART" id="SM00220">
    <property type="entry name" value="S_TKc"/>
    <property type="match status" value="1"/>
</dbReference>
<sequence length="429" mass="48162">MDVSAIEAEVDGVVQQSPFLLAAETDEEEPPSISPAIFQRKEVKIGALLGSGSFSKVHEVVGYKLAGSKKKQPSSQSSQWYASLVPSSLSSDVGVVPTLEDTSPQDRDRTEQRRLALSESTLDCGGKSRYAIKFIKKELSKNPRAFNSAAADLILEAKYMAALDHPNILKLRGLATGGSAGFLRGHDGFFVIVDRLQETLADRMLCWEDENPLNDTRRWRQGKLPKDKLLPLKMDYAYQIADALAYLHKRRILFRDLKPMNCGFNSREGHTVQLFDFGLCRELPSDSDSDFEDNEHFHMSGAGTYCYMAPEIFNSKRYNLKADVFSWSIVFHEMIAQRRSFDHYSESEHKEFVCEVGQRPSLTEYNLPESLQTLLSQAWEQDPAQRLTMQEVCRQLMPLVRSSANPDSDESEQSTTGSGVKPGLILSQS</sequence>
<dbReference type="OrthoDB" id="48004at2759"/>
<accession>A0A9N8DWN0</accession>
<proteinExistence type="predicted"/>
<dbReference type="Gene3D" id="3.30.200.20">
    <property type="entry name" value="Phosphorylase Kinase, domain 1"/>
    <property type="match status" value="1"/>
</dbReference>
<feature type="domain" description="Protein kinase" evidence="2">
    <location>
        <begin position="43"/>
        <end position="400"/>
    </location>
</feature>
<evidence type="ECO:0000313" key="3">
    <source>
        <dbReference type="EMBL" id="CAB9510126.1"/>
    </source>
</evidence>
<evidence type="ECO:0000313" key="4">
    <source>
        <dbReference type="Proteomes" id="UP001153069"/>
    </source>
</evidence>
<evidence type="ECO:0000259" key="2">
    <source>
        <dbReference type="PROSITE" id="PS50011"/>
    </source>
</evidence>